<dbReference type="KEGG" id="tvi:Thivi_3453"/>
<protein>
    <submittedName>
        <fullName evidence="1">Uncharacterized protein</fullName>
    </submittedName>
</protein>
<reference evidence="1 2" key="1">
    <citation type="submission" date="2012-06" db="EMBL/GenBank/DDBJ databases">
        <title>Complete sequence of Thiocystis violascens DSM 198.</title>
        <authorList>
            <consortium name="US DOE Joint Genome Institute"/>
            <person name="Lucas S."/>
            <person name="Han J."/>
            <person name="Lapidus A."/>
            <person name="Cheng J.-F."/>
            <person name="Goodwin L."/>
            <person name="Pitluck S."/>
            <person name="Peters L."/>
            <person name="Ovchinnikova G."/>
            <person name="Teshima H."/>
            <person name="Detter J.C."/>
            <person name="Han C."/>
            <person name="Tapia R."/>
            <person name="Land M."/>
            <person name="Hauser L."/>
            <person name="Kyrpides N."/>
            <person name="Ivanova N."/>
            <person name="Pagani I."/>
            <person name="Vogl K."/>
            <person name="Liu Z."/>
            <person name="Frigaard N.-U."/>
            <person name="Bryant D."/>
            <person name="Woyke T."/>
        </authorList>
    </citation>
    <scope>NUCLEOTIDE SEQUENCE [LARGE SCALE GENOMIC DNA]</scope>
    <source>
        <strain evidence="2">ATCC 17096 / DSM 198 / 6111</strain>
    </source>
</reference>
<dbReference type="Proteomes" id="UP000006062">
    <property type="component" value="Chromosome"/>
</dbReference>
<keyword evidence="2" id="KW-1185">Reference proteome</keyword>
<dbReference type="EMBL" id="CP003154">
    <property type="protein sequence ID" value="AFL75322.1"/>
    <property type="molecule type" value="Genomic_DNA"/>
</dbReference>
<dbReference type="AlphaFoldDB" id="I3YEA4"/>
<organism evidence="1 2">
    <name type="scientific">Thiocystis violascens (strain ATCC 17096 / DSM 198 / 6111)</name>
    <name type="common">Chromatium violascens</name>
    <dbReference type="NCBI Taxonomy" id="765911"/>
    <lineage>
        <taxon>Bacteria</taxon>
        <taxon>Pseudomonadati</taxon>
        <taxon>Pseudomonadota</taxon>
        <taxon>Gammaproteobacteria</taxon>
        <taxon>Chromatiales</taxon>
        <taxon>Chromatiaceae</taxon>
        <taxon>Thiocystis</taxon>
    </lineage>
</organism>
<accession>I3YEA4</accession>
<dbReference type="HOGENOM" id="CLU_1467572_0_0_6"/>
<name>I3YEA4_THIV6</name>
<dbReference type="eggNOG" id="ENOG5030B9W">
    <property type="taxonomic scope" value="Bacteria"/>
</dbReference>
<evidence type="ECO:0000313" key="2">
    <source>
        <dbReference type="Proteomes" id="UP000006062"/>
    </source>
</evidence>
<dbReference type="RefSeq" id="WP_014779725.1">
    <property type="nucleotide sequence ID" value="NC_018012.1"/>
</dbReference>
<sequence length="219" mass="24233">MTIDFDRDGGPLDDAMTSARSGAMIANHTGRLILTTEDPSASPDGEKLIAAMARADLIGARLDERSNRLGTGPRDCAYRIGDGFLSLVSFTGCAVRIATAPDPLAPFCHLRFPPLAPHPQLYAGRNTRPPRCRDCRGRLENWRERTAQWANQPDLCVPCPSCGATRPPWQWDWKEQGGFGRRTILIEEIFPGEATPTDALFDLLRAASGIGWRHFYVRD</sequence>
<gene>
    <name evidence="1" type="ordered locus">Thivi_3453</name>
</gene>
<evidence type="ECO:0000313" key="1">
    <source>
        <dbReference type="EMBL" id="AFL75322.1"/>
    </source>
</evidence>
<proteinExistence type="predicted"/>